<dbReference type="AlphaFoldDB" id="A0A1J4T458"/>
<reference evidence="1 2" key="1">
    <citation type="journal article" date="2016" name="Environ. Microbiol.">
        <title>Genomic resolution of a cold subsurface aquifer community provides metabolic insights for novel microbes adapted to high CO concentrations.</title>
        <authorList>
            <person name="Probst A.J."/>
            <person name="Castelle C.J."/>
            <person name="Singh A."/>
            <person name="Brown C.T."/>
            <person name="Anantharaman K."/>
            <person name="Sharon I."/>
            <person name="Hug L.A."/>
            <person name="Burstein D."/>
            <person name="Emerson J.B."/>
            <person name="Thomas B.C."/>
            <person name="Banfield J.F."/>
        </authorList>
    </citation>
    <scope>NUCLEOTIDE SEQUENCE [LARGE SCALE GENOMIC DNA]</scope>
    <source>
        <strain evidence="1">CG1_02_41_21</strain>
    </source>
</reference>
<sequence length="117" mass="13684">MAINLDLVAAFKNKKEENNYVFYTFSFSKQDDSLAMRRMLLTMYLATYYVVEQMFYHREFFSEGIWDDQAFSFVIFDGGGPMNSYSLGGQLYPWFKTKLGGLNDKDLGRLNESYPLN</sequence>
<dbReference type="EMBL" id="MNUV01000059">
    <property type="protein sequence ID" value="OIO06852.1"/>
    <property type="molecule type" value="Genomic_DNA"/>
</dbReference>
<accession>A0A1J4T458</accession>
<organism evidence="1 2">
    <name type="scientific">Candidatus Falkowbacteria bacterium CG1_02_41_21</name>
    <dbReference type="NCBI Taxonomy" id="1805147"/>
    <lineage>
        <taxon>Bacteria</taxon>
        <taxon>Candidatus Falkowiibacteriota</taxon>
    </lineage>
</organism>
<protein>
    <submittedName>
        <fullName evidence="1">Uncharacterized protein</fullName>
    </submittedName>
</protein>
<comment type="caution">
    <text evidence="1">The sequence shown here is derived from an EMBL/GenBank/DDBJ whole genome shotgun (WGS) entry which is preliminary data.</text>
</comment>
<evidence type="ECO:0000313" key="2">
    <source>
        <dbReference type="Proteomes" id="UP000182860"/>
    </source>
</evidence>
<evidence type="ECO:0000313" key="1">
    <source>
        <dbReference type="EMBL" id="OIO06852.1"/>
    </source>
</evidence>
<dbReference type="Proteomes" id="UP000182860">
    <property type="component" value="Unassembled WGS sequence"/>
</dbReference>
<name>A0A1J4T458_9BACT</name>
<gene>
    <name evidence="1" type="ORF">AUJ35_03255</name>
</gene>
<proteinExistence type="predicted"/>